<protein>
    <submittedName>
        <fullName evidence="1">12843_t:CDS:1</fullName>
    </submittedName>
</protein>
<sequence length="58" mass="7020">MNLQKSLDDINERIEKLEKKMEISDLQKKLDLINERVENLEKRTHEKSDIENKQIIKN</sequence>
<organism evidence="1 2">
    <name type="scientific">Dentiscutata heterogama</name>
    <dbReference type="NCBI Taxonomy" id="1316150"/>
    <lineage>
        <taxon>Eukaryota</taxon>
        <taxon>Fungi</taxon>
        <taxon>Fungi incertae sedis</taxon>
        <taxon>Mucoromycota</taxon>
        <taxon>Glomeromycotina</taxon>
        <taxon>Glomeromycetes</taxon>
        <taxon>Diversisporales</taxon>
        <taxon>Gigasporaceae</taxon>
        <taxon>Dentiscutata</taxon>
    </lineage>
</organism>
<gene>
    <name evidence="1" type="ORF">DHETER_LOCUS13877</name>
</gene>
<evidence type="ECO:0000313" key="2">
    <source>
        <dbReference type="Proteomes" id="UP000789702"/>
    </source>
</evidence>
<dbReference type="EMBL" id="CAJVPU010039927">
    <property type="protein sequence ID" value="CAG8738175.1"/>
    <property type="molecule type" value="Genomic_DNA"/>
</dbReference>
<accession>A0ACA9Q847</accession>
<name>A0ACA9Q847_9GLOM</name>
<evidence type="ECO:0000313" key="1">
    <source>
        <dbReference type="EMBL" id="CAG8738175.1"/>
    </source>
</evidence>
<dbReference type="Proteomes" id="UP000789702">
    <property type="component" value="Unassembled WGS sequence"/>
</dbReference>
<reference evidence="1" key="1">
    <citation type="submission" date="2021-06" db="EMBL/GenBank/DDBJ databases">
        <authorList>
            <person name="Kallberg Y."/>
            <person name="Tangrot J."/>
            <person name="Rosling A."/>
        </authorList>
    </citation>
    <scope>NUCLEOTIDE SEQUENCE</scope>
    <source>
        <strain evidence="1">IL203A</strain>
    </source>
</reference>
<proteinExistence type="predicted"/>
<feature type="non-terminal residue" evidence="1">
    <location>
        <position position="58"/>
    </location>
</feature>
<keyword evidence="2" id="KW-1185">Reference proteome</keyword>
<comment type="caution">
    <text evidence="1">The sequence shown here is derived from an EMBL/GenBank/DDBJ whole genome shotgun (WGS) entry which is preliminary data.</text>
</comment>